<dbReference type="Gene3D" id="3.40.50.1820">
    <property type="entry name" value="alpha/beta hydrolase"/>
    <property type="match status" value="1"/>
</dbReference>
<dbReference type="EMBL" id="JMCC02000167">
    <property type="protein sequence ID" value="KIG11892.1"/>
    <property type="molecule type" value="Genomic_DNA"/>
</dbReference>
<reference evidence="2 3" key="1">
    <citation type="submission" date="2014-12" db="EMBL/GenBank/DDBJ databases">
        <title>Genome assembly of Enhygromyxa salina DSM 15201.</title>
        <authorList>
            <person name="Sharma G."/>
            <person name="Subramanian S."/>
        </authorList>
    </citation>
    <scope>NUCLEOTIDE SEQUENCE [LARGE SCALE GENOMIC DNA]</scope>
    <source>
        <strain evidence="2 3">DSM 15201</strain>
    </source>
</reference>
<evidence type="ECO:0000313" key="3">
    <source>
        <dbReference type="Proteomes" id="UP000031599"/>
    </source>
</evidence>
<dbReference type="PROSITE" id="PS51257">
    <property type="entry name" value="PROKAR_LIPOPROTEIN"/>
    <property type="match status" value="1"/>
</dbReference>
<sequence length="323" mass="33586">MRSRLLPAIPALLLVACTAEPESDGDGQTGTDAGMTEADTGESGDGDGDGDGDGNGDGDGDGEDPTPQNLPTPTGACPTFESGYVPFSPASIDQRTVRLWVGEDPQPGGLLVIYWHAYTSGADEAAFTLSAPVIEAITAAGGVVAAPFAADDVGEFPWFVVNNSDRQDDMLLADEIVACAIEQVGVDPRRIHSSGMSAGGLQTTAFSMARSHYIASSASFSGGTFMQLPFEDASNKFSAMIIHGGDNDIFGGAVNFKTLSTAWFNQLRDNGNFAFMCDHGGGHTIPSGYGSSVANFFFAHPFGTQPSPYAEALPAEFPTDCSL</sequence>
<feature type="region of interest" description="Disordered" evidence="1">
    <location>
        <begin position="20"/>
        <end position="82"/>
    </location>
</feature>
<organism evidence="2 3">
    <name type="scientific">Enhygromyxa salina</name>
    <dbReference type="NCBI Taxonomy" id="215803"/>
    <lineage>
        <taxon>Bacteria</taxon>
        <taxon>Pseudomonadati</taxon>
        <taxon>Myxococcota</taxon>
        <taxon>Polyangia</taxon>
        <taxon>Nannocystales</taxon>
        <taxon>Nannocystaceae</taxon>
        <taxon>Enhygromyxa</taxon>
    </lineage>
</organism>
<gene>
    <name evidence="2" type="ORF">DB30_02317</name>
</gene>
<accession>A0A0C2CVG9</accession>
<dbReference type="Proteomes" id="UP000031599">
    <property type="component" value="Unassembled WGS sequence"/>
</dbReference>
<evidence type="ECO:0000256" key="1">
    <source>
        <dbReference type="SAM" id="MobiDB-lite"/>
    </source>
</evidence>
<evidence type="ECO:0000313" key="2">
    <source>
        <dbReference type="EMBL" id="KIG11892.1"/>
    </source>
</evidence>
<feature type="compositionally biased region" description="Acidic residues" evidence="1">
    <location>
        <begin position="39"/>
        <end position="64"/>
    </location>
</feature>
<dbReference type="RefSeq" id="WP_146662581.1">
    <property type="nucleotide sequence ID" value="NZ_JMCC02000167.1"/>
</dbReference>
<proteinExistence type="predicted"/>
<dbReference type="InterPro" id="IPR029058">
    <property type="entry name" value="AB_hydrolase_fold"/>
</dbReference>
<comment type="caution">
    <text evidence="2">The sequence shown here is derived from an EMBL/GenBank/DDBJ whole genome shotgun (WGS) entry which is preliminary data.</text>
</comment>
<protein>
    <submittedName>
        <fullName evidence="2">Chitinase</fullName>
    </submittedName>
</protein>
<dbReference type="AlphaFoldDB" id="A0A0C2CVG9"/>
<name>A0A0C2CVG9_9BACT</name>
<dbReference type="SUPFAM" id="SSF53474">
    <property type="entry name" value="alpha/beta-Hydrolases"/>
    <property type="match status" value="1"/>
</dbReference>